<evidence type="ECO:0000256" key="2">
    <source>
        <dbReference type="PROSITE-ProRule" id="PRU00191"/>
    </source>
</evidence>
<dbReference type="KEGG" id="oml:112152538"/>
<dbReference type="SUPFAM" id="SSF55550">
    <property type="entry name" value="SH2 domain"/>
    <property type="match status" value="1"/>
</dbReference>
<protein>
    <submittedName>
        <fullName evidence="5">Uncharacterized LOC112152538</fullName>
    </submittedName>
</protein>
<dbReference type="PaxDb" id="30732-ENSOMEP00000020676"/>
<dbReference type="Ensembl" id="ENSOMET00000036218.1">
    <property type="protein sequence ID" value="ENSOMEP00000020676.1"/>
    <property type="gene ID" value="ENSOMEG00000022565.1"/>
</dbReference>
<dbReference type="SMART" id="SM00252">
    <property type="entry name" value="SH2"/>
    <property type="match status" value="1"/>
</dbReference>
<dbReference type="PROSITE" id="PS50001">
    <property type="entry name" value="SH2"/>
    <property type="match status" value="1"/>
</dbReference>
<feature type="compositionally biased region" description="Polar residues" evidence="3">
    <location>
        <begin position="409"/>
        <end position="421"/>
    </location>
</feature>
<feature type="region of interest" description="Disordered" evidence="3">
    <location>
        <begin position="227"/>
        <end position="273"/>
    </location>
</feature>
<dbReference type="PANTHER" id="PTHR14388">
    <property type="entry name" value="T CELL-SPECIFIC ADAPTER PROTEIN TSAD"/>
    <property type="match status" value="1"/>
</dbReference>
<dbReference type="GeneTree" id="ENSGT00940000160977"/>
<dbReference type="PRINTS" id="PR00401">
    <property type="entry name" value="SH2DOMAIN"/>
</dbReference>
<accession>A0A3B3CSV8</accession>
<dbReference type="GO" id="GO:0005737">
    <property type="term" value="C:cytoplasm"/>
    <property type="evidence" value="ECO:0007669"/>
    <property type="project" value="TreeGrafter"/>
</dbReference>
<keyword evidence="6" id="KW-1185">Reference proteome</keyword>
<dbReference type="PANTHER" id="PTHR14388:SF6">
    <property type="entry name" value="SH2 DOMAIN-CONTAINING PROTEIN 7"/>
    <property type="match status" value="1"/>
</dbReference>
<dbReference type="OrthoDB" id="6108017at2759"/>
<dbReference type="AlphaFoldDB" id="A0A3B3CSV8"/>
<feature type="region of interest" description="Disordered" evidence="3">
    <location>
        <begin position="341"/>
        <end position="463"/>
    </location>
</feature>
<evidence type="ECO:0000313" key="5">
    <source>
        <dbReference type="Ensembl" id="ENSOMEP00000020676.1"/>
    </source>
</evidence>
<dbReference type="Pfam" id="PF00017">
    <property type="entry name" value="SH2"/>
    <property type="match status" value="1"/>
</dbReference>
<feature type="compositionally biased region" description="Polar residues" evidence="3">
    <location>
        <begin position="341"/>
        <end position="356"/>
    </location>
</feature>
<sequence length="491" mass="55507">MKAEMTLGPNHTLAFSRTGFKRNCCMCRQQQARTDNFCYLTQPNPKNLKYTNPPCSQNNLKFCFKDRPKMEPAGDHFAEGAEGSLKQLASKWFIETQVPLIVNNGLFPSWFLGFISRQESEEILREKKLGSFLIRLSDKTIGYILSYKGRDRCRHFVISQRETGQFGVCGDTEEHNTMPELLEYYKTSPIEPFGEYLTSSCFEVLNEELYDIIQVSPKQKRMFALKAEKKVKKPQSDSAAETQPTRPPKNNRTQEELPPLPLRTRHLDTSTISDQSGILYAQLRKQTPRDGNRSQQLSLDGLPHANPRKSESSTSVDQSGSSLNPESVYSELSLLDAKSRSLPQLVSSSDGEQANRLTAPPQTPPRLSPKPIRQAGSCSPQPGRTEGRPNLDCTGDTAVYHLVGRPDNRSPTPSHYRSATPEQDDESVYAEVTSEAPDSTYEPLPGHTEPGKPEHITYAPVEDKRRKQNYNSWGLKNDKWKWFFADGKKKQ</sequence>
<feature type="compositionally biased region" description="Polar residues" evidence="3">
    <location>
        <begin position="236"/>
        <end position="251"/>
    </location>
</feature>
<dbReference type="OMA" id="KSPCIRT"/>
<organism evidence="5 6">
    <name type="scientific">Oryzias melastigma</name>
    <name type="common">Marine medaka</name>
    <dbReference type="NCBI Taxonomy" id="30732"/>
    <lineage>
        <taxon>Eukaryota</taxon>
        <taxon>Metazoa</taxon>
        <taxon>Chordata</taxon>
        <taxon>Craniata</taxon>
        <taxon>Vertebrata</taxon>
        <taxon>Euteleostomi</taxon>
        <taxon>Actinopterygii</taxon>
        <taxon>Neopterygii</taxon>
        <taxon>Teleostei</taxon>
        <taxon>Neoteleostei</taxon>
        <taxon>Acanthomorphata</taxon>
        <taxon>Ovalentaria</taxon>
        <taxon>Atherinomorphae</taxon>
        <taxon>Beloniformes</taxon>
        <taxon>Adrianichthyidae</taxon>
        <taxon>Oryziinae</taxon>
        <taxon>Oryzias</taxon>
    </lineage>
</organism>
<feature type="region of interest" description="Disordered" evidence="3">
    <location>
        <begin position="285"/>
        <end position="327"/>
    </location>
</feature>
<name>A0A3B3CSV8_ORYME</name>
<feature type="compositionally biased region" description="Basic and acidic residues" evidence="3">
    <location>
        <begin position="449"/>
        <end position="463"/>
    </location>
</feature>
<reference evidence="5" key="2">
    <citation type="submission" date="2025-09" db="UniProtKB">
        <authorList>
            <consortium name="Ensembl"/>
        </authorList>
    </citation>
    <scope>IDENTIFICATION</scope>
</reference>
<feature type="compositionally biased region" description="Polar residues" evidence="3">
    <location>
        <begin position="312"/>
        <end position="327"/>
    </location>
</feature>
<evidence type="ECO:0000259" key="4">
    <source>
        <dbReference type="PROSITE" id="PS50001"/>
    </source>
</evidence>
<dbReference type="Gene3D" id="3.30.505.10">
    <property type="entry name" value="SH2 domain"/>
    <property type="match status" value="1"/>
</dbReference>
<keyword evidence="1 2" id="KW-0727">SH2 domain</keyword>
<evidence type="ECO:0000256" key="1">
    <source>
        <dbReference type="ARBA" id="ARBA00022999"/>
    </source>
</evidence>
<feature type="domain" description="SH2" evidence="4">
    <location>
        <begin position="110"/>
        <end position="201"/>
    </location>
</feature>
<dbReference type="GeneID" id="112152538"/>
<evidence type="ECO:0000256" key="3">
    <source>
        <dbReference type="SAM" id="MobiDB-lite"/>
    </source>
</evidence>
<dbReference type="RefSeq" id="XP_024137954.1">
    <property type="nucleotide sequence ID" value="XM_024282186.2"/>
</dbReference>
<proteinExistence type="predicted"/>
<reference evidence="5" key="1">
    <citation type="submission" date="2025-08" db="UniProtKB">
        <authorList>
            <consortium name="Ensembl"/>
        </authorList>
    </citation>
    <scope>IDENTIFICATION</scope>
</reference>
<dbReference type="InterPro" id="IPR036860">
    <property type="entry name" value="SH2_dom_sf"/>
</dbReference>
<dbReference type="Proteomes" id="UP000261560">
    <property type="component" value="Unplaced"/>
</dbReference>
<evidence type="ECO:0000313" key="6">
    <source>
        <dbReference type="Proteomes" id="UP000261560"/>
    </source>
</evidence>
<dbReference type="InterPro" id="IPR000980">
    <property type="entry name" value="SH2"/>
</dbReference>